<keyword evidence="5" id="KW-0645">Protease</keyword>
<evidence type="ECO:0000256" key="4">
    <source>
        <dbReference type="ARBA" id="ARBA00022645"/>
    </source>
</evidence>
<comment type="subcellular location">
    <subcellularLocation>
        <location evidence="2">Golgi apparatus</location>
        <location evidence="2">trans-Golgi network membrane</location>
        <topology evidence="2">Single-pass type I membrane protein</topology>
    </subcellularLocation>
</comment>
<keyword evidence="8" id="KW-0732">Signal</keyword>
<evidence type="ECO:0000256" key="11">
    <source>
        <dbReference type="ARBA" id="ARBA00023034"/>
    </source>
</evidence>
<dbReference type="GO" id="GO:0006915">
    <property type="term" value="P:apoptotic process"/>
    <property type="evidence" value="ECO:0007669"/>
    <property type="project" value="UniProtKB-KW"/>
</dbReference>
<organism evidence="21 22">
    <name type="scientific">Kockovaella imperatae</name>
    <dbReference type="NCBI Taxonomy" id="4999"/>
    <lineage>
        <taxon>Eukaryota</taxon>
        <taxon>Fungi</taxon>
        <taxon>Dikarya</taxon>
        <taxon>Basidiomycota</taxon>
        <taxon>Agaricomycotina</taxon>
        <taxon>Tremellomycetes</taxon>
        <taxon>Tremellales</taxon>
        <taxon>Cuniculitremaceae</taxon>
        <taxon>Kockovaella</taxon>
    </lineage>
</organism>
<evidence type="ECO:0000256" key="1">
    <source>
        <dbReference type="ARBA" id="ARBA00001003"/>
    </source>
</evidence>
<feature type="compositionally biased region" description="Polar residues" evidence="19">
    <location>
        <begin position="658"/>
        <end position="667"/>
    </location>
</feature>
<feature type="transmembrane region" description="Helical" evidence="20">
    <location>
        <begin position="537"/>
        <end position="561"/>
    </location>
</feature>
<gene>
    <name evidence="21" type="ORF">BD324DRAFT_650544</name>
</gene>
<dbReference type="SUPFAM" id="SSF53474">
    <property type="entry name" value="alpha/beta-Hydrolases"/>
    <property type="match status" value="1"/>
</dbReference>
<dbReference type="EMBL" id="NBSH01000005">
    <property type="protein sequence ID" value="ORX38007.1"/>
    <property type="molecule type" value="Genomic_DNA"/>
</dbReference>
<dbReference type="RefSeq" id="XP_021871994.1">
    <property type="nucleotide sequence ID" value="XM_022018166.1"/>
</dbReference>
<feature type="compositionally biased region" description="Basic and acidic residues" evidence="19">
    <location>
        <begin position="597"/>
        <end position="609"/>
    </location>
</feature>
<dbReference type="Gene3D" id="3.40.50.1820">
    <property type="entry name" value="alpha/beta hydrolase"/>
    <property type="match status" value="1"/>
</dbReference>
<dbReference type="GO" id="GO:0004185">
    <property type="term" value="F:serine-type carboxypeptidase activity"/>
    <property type="evidence" value="ECO:0007669"/>
    <property type="project" value="UniProtKB-EC"/>
</dbReference>
<keyword evidence="7" id="KW-0053">Apoptosis</keyword>
<dbReference type="InterPro" id="IPR029058">
    <property type="entry name" value="AB_hydrolase_fold"/>
</dbReference>
<evidence type="ECO:0000256" key="6">
    <source>
        <dbReference type="ARBA" id="ARBA00022692"/>
    </source>
</evidence>
<keyword evidence="6 20" id="KW-0812">Transmembrane</keyword>
<name>A0A1Y1UKE2_9TREE</name>
<dbReference type="InParanoid" id="A0A1Y1UKE2"/>
<comment type="similarity">
    <text evidence="3">Belongs to the peptidase S10 family.</text>
</comment>
<evidence type="ECO:0000256" key="15">
    <source>
        <dbReference type="ARBA" id="ARBA00038895"/>
    </source>
</evidence>
<evidence type="ECO:0000256" key="12">
    <source>
        <dbReference type="ARBA" id="ARBA00023136"/>
    </source>
</evidence>
<accession>A0A1Y1UKE2</accession>
<keyword evidence="9" id="KW-0378">Hydrolase</keyword>
<protein>
    <recommendedName>
        <fullName evidence="17">Pheromone-processing carboxypeptidase KEX1</fullName>
        <ecNumber evidence="15">3.4.16.6</ecNumber>
    </recommendedName>
    <alternativeName>
        <fullName evidence="18">Carboxypeptidase D</fullName>
    </alternativeName>
    <alternativeName>
        <fullName evidence="16">Pheromone-processing carboxypeptidase kex1</fullName>
    </alternativeName>
</protein>
<comment type="catalytic activity">
    <reaction evidence="1">
        <text>Preferential release of a C-terminal arginine or lysine residue.</text>
        <dbReference type="EC" id="3.4.16.6"/>
    </reaction>
</comment>
<sequence>MESRARVQLSNVYAEDDSQTSRSDEGSSSRAFEARQGNNLPSAADFFVPSLPGLPNLATHPTHPVNLYAGLLPSDPGEAGGGGEGSTGRDAELYFLMVKARRSAGRQRLVLWFNGGPGCSSFDGALMEIGPFRTVPADQTTSGKVELKLVEGGWEEFATVVFIDQPPGTGFSYVPTNGYLHELDQGSQHLITFLKNLYKVFPELKGLDTYLCGESFAGQYIPYFADALIKNPPQGFNMKGIAIGNGWIDPIRQYPAYAHFAYEKGLLKEGSKDAEKLEERLSRCMEEMERYTDPMNTPINIGVCQSVMDAVTEPFTQELNGKRMCMNIYDVRLQDEYPACGMNWPPDLTEVYSFLRSPEVIRSLHAEKKDTAWTECSGRVGAELRLRTSTASVVYLPTILEAGVEVLIFAGADDLICNYKGQEEMIQNMRWKGVDGWGNSTFMDWSMNGTKVGQWVNTRNLTYAKILDSSHMVGFDKPHVTNDMITRFMKVDFSLLPGMLASSSSKIGTKNRLAIGTMSTAAAGIPLLKGGDSEWEAWYNAGSAILILLILLSIVAIYFYFRRKGQLRRRGMMSLSKDDMNGDGDDYDERIPLGSGERVELEDIERAEGYEYTDSPGGERKRRTPRRNGGHSTSGSGGGSSRKGKGKSTRAGHRSVETDSPTSSHGGQTVFALGDEDDEGR</sequence>
<dbReference type="OrthoDB" id="443318at2759"/>
<evidence type="ECO:0000256" key="13">
    <source>
        <dbReference type="ARBA" id="ARBA00023180"/>
    </source>
</evidence>
<comment type="function">
    <text evidence="14">Protease with a carboxypeptidase B-like function involved in the C-terminal processing of the lysine and arginine residues from protein precursors. Promotes cell fusion and is involved in the programmed cell death.</text>
</comment>
<evidence type="ECO:0000256" key="5">
    <source>
        <dbReference type="ARBA" id="ARBA00022670"/>
    </source>
</evidence>
<dbReference type="Proteomes" id="UP000193218">
    <property type="component" value="Unassembled WGS sequence"/>
</dbReference>
<feature type="compositionally biased region" description="Basic residues" evidence="19">
    <location>
        <begin position="620"/>
        <end position="629"/>
    </location>
</feature>
<keyword evidence="4" id="KW-0121">Carboxypeptidase</keyword>
<feature type="region of interest" description="Disordered" evidence="19">
    <location>
        <begin position="574"/>
        <end position="681"/>
    </location>
</feature>
<dbReference type="InterPro" id="IPR001563">
    <property type="entry name" value="Peptidase_S10"/>
</dbReference>
<evidence type="ECO:0000256" key="14">
    <source>
        <dbReference type="ARBA" id="ARBA00037042"/>
    </source>
</evidence>
<feature type="region of interest" description="Disordered" evidence="19">
    <location>
        <begin position="1"/>
        <end position="33"/>
    </location>
</feature>
<dbReference type="Pfam" id="PF00450">
    <property type="entry name" value="Peptidase_S10"/>
    <property type="match status" value="1"/>
</dbReference>
<reference evidence="21 22" key="1">
    <citation type="submission" date="2017-03" db="EMBL/GenBank/DDBJ databases">
        <title>Widespread Adenine N6-methylation of Active Genes in Fungi.</title>
        <authorList>
            <consortium name="DOE Joint Genome Institute"/>
            <person name="Mondo S.J."/>
            <person name="Dannebaum R.O."/>
            <person name="Kuo R.C."/>
            <person name="Louie K.B."/>
            <person name="Bewick A.J."/>
            <person name="Labutti K."/>
            <person name="Haridas S."/>
            <person name="Kuo A."/>
            <person name="Salamov A."/>
            <person name="Ahrendt S.R."/>
            <person name="Lau R."/>
            <person name="Bowen B.P."/>
            <person name="Lipzen A."/>
            <person name="Sullivan W."/>
            <person name="Andreopoulos W.B."/>
            <person name="Clum A."/>
            <person name="Lindquist E."/>
            <person name="Daum C."/>
            <person name="Northen T.R."/>
            <person name="Ramamoorthy G."/>
            <person name="Schmitz R.J."/>
            <person name="Gryganskyi A."/>
            <person name="Culley D."/>
            <person name="Magnuson J."/>
            <person name="James T.Y."/>
            <person name="O'Malley M.A."/>
            <person name="Stajich J.E."/>
            <person name="Spatafora J.W."/>
            <person name="Visel A."/>
            <person name="Grigoriev I.V."/>
        </authorList>
    </citation>
    <scope>NUCLEOTIDE SEQUENCE [LARGE SCALE GENOMIC DNA]</scope>
    <source>
        <strain evidence="21 22">NRRL Y-17943</strain>
    </source>
</reference>
<dbReference type="PANTHER" id="PTHR11802">
    <property type="entry name" value="SERINE PROTEASE FAMILY S10 SERINE CARBOXYPEPTIDASE"/>
    <property type="match status" value="1"/>
</dbReference>
<evidence type="ECO:0000256" key="2">
    <source>
        <dbReference type="ARBA" id="ARBA00004393"/>
    </source>
</evidence>
<feature type="compositionally biased region" description="Basic residues" evidence="19">
    <location>
        <begin position="642"/>
        <end position="653"/>
    </location>
</feature>
<evidence type="ECO:0000256" key="19">
    <source>
        <dbReference type="SAM" id="MobiDB-lite"/>
    </source>
</evidence>
<evidence type="ECO:0000256" key="3">
    <source>
        <dbReference type="ARBA" id="ARBA00009431"/>
    </source>
</evidence>
<dbReference type="PRINTS" id="PR00724">
    <property type="entry name" value="CRBOXYPTASEC"/>
</dbReference>
<keyword evidence="12 20" id="KW-0472">Membrane</keyword>
<dbReference type="FunCoup" id="A0A1Y1UKE2">
    <property type="interactions" value="211"/>
</dbReference>
<evidence type="ECO:0000256" key="9">
    <source>
        <dbReference type="ARBA" id="ARBA00022801"/>
    </source>
</evidence>
<dbReference type="AlphaFoldDB" id="A0A1Y1UKE2"/>
<comment type="caution">
    <text evidence="21">The sequence shown here is derived from an EMBL/GenBank/DDBJ whole genome shotgun (WGS) entry which is preliminary data.</text>
</comment>
<proteinExistence type="inferred from homology"/>
<keyword evidence="22" id="KW-1185">Reference proteome</keyword>
<dbReference type="GeneID" id="33559975"/>
<dbReference type="GO" id="GO:0005802">
    <property type="term" value="C:trans-Golgi network"/>
    <property type="evidence" value="ECO:0007669"/>
    <property type="project" value="TreeGrafter"/>
</dbReference>
<evidence type="ECO:0000313" key="21">
    <source>
        <dbReference type="EMBL" id="ORX38007.1"/>
    </source>
</evidence>
<keyword evidence="10 20" id="KW-1133">Transmembrane helix</keyword>
<evidence type="ECO:0000256" key="17">
    <source>
        <dbReference type="ARBA" id="ARBA00040628"/>
    </source>
</evidence>
<dbReference type="GO" id="GO:0006508">
    <property type="term" value="P:proteolysis"/>
    <property type="evidence" value="ECO:0007669"/>
    <property type="project" value="UniProtKB-KW"/>
</dbReference>
<evidence type="ECO:0000256" key="7">
    <source>
        <dbReference type="ARBA" id="ARBA00022703"/>
    </source>
</evidence>
<keyword evidence="13" id="KW-0325">Glycoprotein</keyword>
<dbReference type="FunFam" id="3.40.50.1820:FF:000121">
    <property type="entry name" value="Carboxypeptidase D"/>
    <property type="match status" value="1"/>
</dbReference>
<dbReference type="EC" id="3.4.16.6" evidence="15"/>
<evidence type="ECO:0000256" key="16">
    <source>
        <dbReference type="ARBA" id="ARBA00040403"/>
    </source>
</evidence>
<evidence type="ECO:0000256" key="20">
    <source>
        <dbReference type="SAM" id="Phobius"/>
    </source>
</evidence>
<evidence type="ECO:0000256" key="8">
    <source>
        <dbReference type="ARBA" id="ARBA00022729"/>
    </source>
</evidence>
<evidence type="ECO:0000256" key="18">
    <source>
        <dbReference type="ARBA" id="ARBA00042717"/>
    </source>
</evidence>
<evidence type="ECO:0000256" key="10">
    <source>
        <dbReference type="ARBA" id="ARBA00022989"/>
    </source>
</evidence>
<dbReference type="PANTHER" id="PTHR11802:SF190">
    <property type="entry name" value="PHEROMONE-PROCESSING CARBOXYPEPTIDASE KEX1"/>
    <property type="match status" value="1"/>
</dbReference>
<keyword evidence="11" id="KW-0333">Golgi apparatus</keyword>
<evidence type="ECO:0000313" key="22">
    <source>
        <dbReference type="Proteomes" id="UP000193218"/>
    </source>
</evidence>
<dbReference type="STRING" id="4999.A0A1Y1UKE2"/>